<dbReference type="InterPro" id="IPR037026">
    <property type="entry name" value="Vgr_OB-fold_dom_sf"/>
</dbReference>
<evidence type="ECO:0000313" key="3">
    <source>
        <dbReference type="Proteomes" id="UP000230709"/>
    </source>
</evidence>
<accession>A0A2D2CYM1</accession>
<dbReference type="AlphaFoldDB" id="A0A2D2CYM1"/>
<evidence type="ECO:0000259" key="1">
    <source>
        <dbReference type="Pfam" id="PF04717"/>
    </source>
</evidence>
<dbReference type="EMBL" id="CP023737">
    <property type="protein sequence ID" value="ATQ67816.1"/>
    <property type="molecule type" value="Genomic_DNA"/>
</dbReference>
<reference evidence="3" key="1">
    <citation type="submission" date="2017-10" db="EMBL/GenBank/DDBJ databases">
        <title>Completed PacBio SMRT sequence of Methylosinus trichosporium OB3b reveals presence of a third large plasmid.</title>
        <authorList>
            <person name="Charles T.C."/>
            <person name="Lynch M.D.J."/>
            <person name="Heil J.R."/>
            <person name="Cheng J."/>
        </authorList>
    </citation>
    <scope>NUCLEOTIDE SEQUENCE [LARGE SCALE GENOMIC DNA]</scope>
    <source>
        <strain evidence="3">OB3b</strain>
    </source>
</reference>
<feature type="domain" description="Gp5/Type VI secretion system Vgr protein OB-fold" evidence="1">
    <location>
        <begin position="34"/>
        <end position="104"/>
    </location>
</feature>
<dbReference type="RefSeq" id="WP_003611073.1">
    <property type="nucleotide sequence ID" value="NZ_ADVE02000001.1"/>
</dbReference>
<gene>
    <name evidence="2" type="ORF">CQW49_07845</name>
</gene>
<proteinExistence type="predicted"/>
<organism evidence="2 3">
    <name type="scientific">Methylosinus trichosporium (strain ATCC 35070 / NCIMB 11131 / UNIQEM 75 / OB3b)</name>
    <dbReference type="NCBI Taxonomy" id="595536"/>
    <lineage>
        <taxon>Bacteria</taxon>
        <taxon>Pseudomonadati</taxon>
        <taxon>Pseudomonadota</taxon>
        <taxon>Alphaproteobacteria</taxon>
        <taxon>Hyphomicrobiales</taxon>
        <taxon>Methylocystaceae</taxon>
        <taxon>Methylosinus</taxon>
    </lineage>
</organism>
<name>A0A2D2CYM1_METT3</name>
<dbReference type="Gene3D" id="2.40.50.230">
    <property type="entry name" value="Gp5 N-terminal domain"/>
    <property type="match status" value="1"/>
</dbReference>
<keyword evidence="3" id="KW-1185">Reference proteome</keyword>
<dbReference type="KEGG" id="mtw:CQW49_07845"/>
<dbReference type="Pfam" id="PF04717">
    <property type="entry name" value="Phage_base_V"/>
    <property type="match status" value="1"/>
</dbReference>
<dbReference type="Proteomes" id="UP000230709">
    <property type="component" value="Chromosome"/>
</dbReference>
<dbReference type="InterPro" id="IPR006531">
    <property type="entry name" value="Gp5/Vgr_OB"/>
</dbReference>
<evidence type="ECO:0000313" key="2">
    <source>
        <dbReference type="EMBL" id="ATQ67816.1"/>
    </source>
</evidence>
<protein>
    <recommendedName>
        <fullName evidence="1">Gp5/Type VI secretion system Vgr protein OB-fold domain-containing protein</fullName>
    </recommendedName>
</protein>
<sequence>MDPVRAIRELQQALAGAVQEIAELRAAHERTIMHGVVTARDKTKGVRLQIGLDADGRPVETDWLPMSQTAGVRKTWSLPSVGQQLTAFCPSGDAQRAVLMPFTWSDNNPAPSDDVDADVDLRGKTRVTQKDGSLKREVDGVTETISKQSHSVTLHKDEQAAATVDDKHPWAGNTGDALHGWTITKDGGLEAQVNMGGAMHLFHIHPTGGLTVSAFGGNHQITIGESGIKHKSTSRVTVEAPQIEHNGALKVAGSILAGGVVQSAGFLGNLQGYSIGTGFGGGLSGATDW</sequence>
<dbReference type="STRING" id="595536.GCA_000178815_03582"/>